<dbReference type="InParanoid" id="A0A0D0AWI7"/>
<dbReference type="HOGENOM" id="CLU_3033951_0_0_1"/>
<reference evidence="2" key="2">
    <citation type="submission" date="2015-01" db="EMBL/GenBank/DDBJ databases">
        <title>Evolutionary Origins and Diversification of the Mycorrhizal Mutualists.</title>
        <authorList>
            <consortium name="DOE Joint Genome Institute"/>
            <consortium name="Mycorrhizal Genomics Consortium"/>
            <person name="Kohler A."/>
            <person name="Kuo A."/>
            <person name="Nagy L.G."/>
            <person name="Floudas D."/>
            <person name="Copeland A."/>
            <person name="Barry K.W."/>
            <person name="Cichocki N."/>
            <person name="Veneault-Fourrey C."/>
            <person name="LaButti K."/>
            <person name="Lindquist E.A."/>
            <person name="Lipzen A."/>
            <person name="Lundell T."/>
            <person name="Morin E."/>
            <person name="Murat C."/>
            <person name="Riley R."/>
            <person name="Ohm R."/>
            <person name="Sun H."/>
            <person name="Tunlid A."/>
            <person name="Henrissat B."/>
            <person name="Grigoriev I.V."/>
            <person name="Hibbett D.S."/>
            <person name="Martin F."/>
        </authorList>
    </citation>
    <scope>NUCLEOTIDE SEQUENCE [LARGE SCALE GENOMIC DNA]</scope>
    <source>
        <strain evidence="2">UH-Slu-Lm8-n1</strain>
    </source>
</reference>
<evidence type="ECO:0000313" key="1">
    <source>
        <dbReference type="EMBL" id="KIK38757.1"/>
    </source>
</evidence>
<dbReference type="AlphaFoldDB" id="A0A0D0AWI7"/>
<evidence type="ECO:0000313" key="2">
    <source>
        <dbReference type="Proteomes" id="UP000054485"/>
    </source>
</evidence>
<dbReference type="EMBL" id="KN835376">
    <property type="protein sequence ID" value="KIK38757.1"/>
    <property type="molecule type" value="Genomic_DNA"/>
</dbReference>
<keyword evidence="2" id="KW-1185">Reference proteome</keyword>
<name>A0A0D0AWI7_9AGAM</name>
<dbReference type="Proteomes" id="UP000054485">
    <property type="component" value="Unassembled WGS sequence"/>
</dbReference>
<gene>
    <name evidence="1" type="ORF">CY34DRAFT_373009</name>
</gene>
<reference evidence="1 2" key="1">
    <citation type="submission" date="2014-04" db="EMBL/GenBank/DDBJ databases">
        <authorList>
            <consortium name="DOE Joint Genome Institute"/>
            <person name="Kuo A."/>
            <person name="Ruytinx J."/>
            <person name="Rineau F."/>
            <person name="Colpaert J."/>
            <person name="Kohler A."/>
            <person name="Nagy L.G."/>
            <person name="Floudas D."/>
            <person name="Copeland A."/>
            <person name="Barry K.W."/>
            <person name="Cichocki N."/>
            <person name="Veneault-Fourrey C."/>
            <person name="LaButti K."/>
            <person name="Lindquist E.A."/>
            <person name="Lipzen A."/>
            <person name="Lundell T."/>
            <person name="Morin E."/>
            <person name="Murat C."/>
            <person name="Sun H."/>
            <person name="Tunlid A."/>
            <person name="Henrissat B."/>
            <person name="Grigoriev I.V."/>
            <person name="Hibbett D.S."/>
            <person name="Martin F."/>
            <person name="Nordberg H.P."/>
            <person name="Cantor M.N."/>
            <person name="Hua S.X."/>
        </authorList>
    </citation>
    <scope>NUCLEOTIDE SEQUENCE [LARGE SCALE GENOMIC DNA]</scope>
    <source>
        <strain evidence="1 2">UH-Slu-Lm8-n1</strain>
    </source>
</reference>
<accession>A0A0D0AWI7</accession>
<organism evidence="1 2">
    <name type="scientific">Suillus luteus UH-Slu-Lm8-n1</name>
    <dbReference type="NCBI Taxonomy" id="930992"/>
    <lineage>
        <taxon>Eukaryota</taxon>
        <taxon>Fungi</taxon>
        <taxon>Dikarya</taxon>
        <taxon>Basidiomycota</taxon>
        <taxon>Agaricomycotina</taxon>
        <taxon>Agaricomycetes</taxon>
        <taxon>Agaricomycetidae</taxon>
        <taxon>Boletales</taxon>
        <taxon>Suillineae</taxon>
        <taxon>Suillaceae</taxon>
        <taxon>Suillus</taxon>
    </lineage>
</organism>
<proteinExistence type="predicted"/>
<protein>
    <submittedName>
        <fullName evidence="1">Uncharacterized protein</fullName>
    </submittedName>
</protein>
<sequence>MCLLELYRRITDHHQQALTQRLALLRRRSRMRRNHIEFYSYWCALPKFSELQYAF</sequence>